<evidence type="ECO:0000256" key="3">
    <source>
        <dbReference type="ARBA" id="ARBA00022723"/>
    </source>
</evidence>
<dbReference type="RefSeq" id="WP_348863901.1">
    <property type="nucleotide sequence ID" value="NZ_JBEAAL010000018.1"/>
</dbReference>
<sequence>MLGMMMNAPLLVSSILRHAATYHGGTEVVSKTVEGPIHRYTYADLSKRSQKLANALQKLGLQHGDRVGTLAWNGYRHMELYYGVSGSGFVCHTINPRLFREQIGYIIEHAGDSVLFSDLTFLPILEALADRLAPLTAVVIMTDEAHMPKSEVLPNLICYETLIAGEPDEFEWPVFDENTASGLCYTSGTTGDPKGVLYSHRSSVLHAMAISFPDVLNLSATDAVVPVVPMFHVNAWGLPFAAPMVGAKLVMPGPNLDGASLHSLFESEGITFTAGVPTVWLGLLDWMDAHGQSFSTLKRVAIGGSASPPIMISRFHNMGVTVRHAWGMTETSPIGLAATLLPKHQSLSAEQRLMLESKQGRPLFGMEFRVDGSDGKPVARDGKAFGAMLVRGPWIAAGYYNTPESPAHAVEGWFDTGDVVTMDADGFVQIVDRTKDVVKSGGEWISSIELENIAQAHPAIKEAAVVAAPDARWGERPVLVVVVKPGQTFTRHDMLDVYTGKIAKWSIPDDVIVVEELPHTATGKLLKTAIRQIVLDEYARRSPDGTLAG</sequence>
<evidence type="ECO:0000256" key="5">
    <source>
        <dbReference type="ARBA" id="ARBA00023098"/>
    </source>
</evidence>
<dbReference type="NCBIfam" id="NF004837">
    <property type="entry name" value="PRK06187.1"/>
    <property type="match status" value="1"/>
</dbReference>
<dbReference type="Pfam" id="PF13193">
    <property type="entry name" value="AMP-binding_C"/>
    <property type="match status" value="1"/>
</dbReference>
<reference evidence="8 9" key="1">
    <citation type="submission" date="2024-05" db="EMBL/GenBank/DDBJ databases">
        <title>Neorhizobium sp. Rsf11, a plant growth promoting and heavy metal resistant PAH-degrader.</title>
        <authorList>
            <person name="Golubev S.N."/>
            <person name="Muratova A.Y."/>
            <person name="Markelova M.I."/>
        </authorList>
    </citation>
    <scope>NUCLEOTIDE SEQUENCE [LARGE SCALE GENOMIC DNA]</scope>
    <source>
        <strain evidence="8 9">Rsf11</strain>
    </source>
</reference>
<dbReference type="PROSITE" id="PS00455">
    <property type="entry name" value="AMP_BINDING"/>
    <property type="match status" value="1"/>
</dbReference>
<dbReference type="CDD" id="cd12119">
    <property type="entry name" value="ttLC_FACS_AlkK_like"/>
    <property type="match status" value="1"/>
</dbReference>
<keyword evidence="2 8" id="KW-0436">Ligase</keyword>
<dbReference type="Proteomes" id="UP001496627">
    <property type="component" value="Unassembled WGS sequence"/>
</dbReference>
<dbReference type="InterPro" id="IPR020845">
    <property type="entry name" value="AMP-binding_CS"/>
</dbReference>
<evidence type="ECO:0000256" key="4">
    <source>
        <dbReference type="ARBA" id="ARBA00022832"/>
    </source>
</evidence>
<keyword evidence="9" id="KW-1185">Reference proteome</keyword>
<evidence type="ECO:0000259" key="6">
    <source>
        <dbReference type="Pfam" id="PF00501"/>
    </source>
</evidence>
<dbReference type="Gene3D" id="3.40.50.12780">
    <property type="entry name" value="N-terminal domain of ligase-like"/>
    <property type="match status" value="1"/>
</dbReference>
<keyword evidence="4" id="KW-0276">Fatty acid metabolism</keyword>
<dbReference type="InterPro" id="IPR045851">
    <property type="entry name" value="AMP-bd_C_sf"/>
</dbReference>
<dbReference type="PANTHER" id="PTHR43859">
    <property type="entry name" value="ACYL-ACTIVATING ENZYME"/>
    <property type="match status" value="1"/>
</dbReference>
<proteinExistence type="inferred from homology"/>
<name>A0ABV0M6S7_9HYPH</name>
<accession>A0ABV0M6S7</accession>
<dbReference type="EMBL" id="JBEAAL010000018">
    <property type="protein sequence ID" value="MEQ1407442.1"/>
    <property type="molecule type" value="Genomic_DNA"/>
</dbReference>
<evidence type="ECO:0000256" key="2">
    <source>
        <dbReference type="ARBA" id="ARBA00022598"/>
    </source>
</evidence>
<dbReference type="Gene3D" id="3.30.300.30">
    <property type="match status" value="1"/>
</dbReference>
<dbReference type="GO" id="GO:0004467">
    <property type="term" value="F:long-chain fatty acid-CoA ligase activity"/>
    <property type="evidence" value="ECO:0007669"/>
    <property type="project" value="UniProtKB-EC"/>
</dbReference>
<evidence type="ECO:0000256" key="1">
    <source>
        <dbReference type="ARBA" id="ARBA00006432"/>
    </source>
</evidence>
<keyword evidence="5" id="KW-0443">Lipid metabolism</keyword>
<dbReference type="InterPro" id="IPR042099">
    <property type="entry name" value="ANL_N_sf"/>
</dbReference>
<evidence type="ECO:0000313" key="8">
    <source>
        <dbReference type="EMBL" id="MEQ1407442.1"/>
    </source>
</evidence>
<dbReference type="EC" id="6.2.1.3" evidence="8"/>
<dbReference type="InterPro" id="IPR000873">
    <property type="entry name" value="AMP-dep_synth/lig_dom"/>
</dbReference>
<feature type="domain" description="AMP-dependent synthetase/ligase" evidence="6">
    <location>
        <begin position="19"/>
        <end position="400"/>
    </location>
</feature>
<comment type="similarity">
    <text evidence="1">Belongs to the ATP-dependent AMP-binding enzyme family.</text>
</comment>
<organism evidence="8 9">
    <name type="scientific">Neorhizobium phenanthreniclasticum</name>
    <dbReference type="NCBI Taxonomy" id="3157917"/>
    <lineage>
        <taxon>Bacteria</taxon>
        <taxon>Pseudomonadati</taxon>
        <taxon>Pseudomonadota</taxon>
        <taxon>Alphaproteobacteria</taxon>
        <taxon>Hyphomicrobiales</taxon>
        <taxon>Rhizobiaceae</taxon>
        <taxon>Rhizobium/Agrobacterium group</taxon>
        <taxon>Neorhizobium</taxon>
    </lineage>
</organism>
<dbReference type="SUPFAM" id="SSF56801">
    <property type="entry name" value="Acetyl-CoA synthetase-like"/>
    <property type="match status" value="1"/>
</dbReference>
<protein>
    <submittedName>
        <fullName evidence="8">Long-chain-fatty-acid--CoA ligase</fullName>
        <ecNumber evidence="8">6.2.1.3</ecNumber>
    </submittedName>
</protein>
<dbReference type="PANTHER" id="PTHR43859:SF4">
    <property type="entry name" value="BUTANOATE--COA LIGASE AAE1-RELATED"/>
    <property type="match status" value="1"/>
</dbReference>
<evidence type="ECO:0000313" key="9">
    <source>
        <dbReference type="Proteomes" id="UP001496627"/>
    </source>
</evidence>
<keyword evidence="3" id="KW-0479">Metal-binding</keyword>
<comment type="caution">
    <text evidence="8">The sequence shown here is derived from an EMBL/GenBank/DDBJ whole genome shotgun (WGS) entry which is preliminary data.</text>
</comment>
<feature type="domain" description="AMP-binding enzyme C-terminal" evidence="7">
    <location>
        <begin position="449"/>
        <end position="524"/>
    </location>
</feature>
<gene>
    <name evidence="8" type="ORF">ABK249_21195</name>
</gene>
<dbReference type="InterPro" id="IPR025110">
    <property type="entry name" value="AMP-bd_C"/>
</dbReference>
<dbReference type="Pfam" id="PF00501">
    <property type="entry name" value="AMP-binding"/>
    <property type="match status" value="1"/>
</dbReference>
<evidence type="ECO:0000259" key="7">
    <source>
        <dbReference type="Pfam" id="PF13193"/>
    </source>
</evidence>